<feature type="region of interest" description="Disordered" evidence="1">
    <location>
        <begin position="203"/>
        <end position="242"/>
    </location>
</feature>
<organism evidence="2 3">
    <name type="scientific">Cylicocyclus nassatus</name>
    <name type="common">Nematode worm</name>
    <dbReference type="NCBI Taxonomy" id="53992"/>
    <lineage>
        <taxon>Eukaryota</taxon>
        <taxon>Metazoa</taxon>
        <taxon>Ecdysozoa</taxon>
        <taxon>Nematoda</taxon>
        <taxon>Chromadorea</taxon>
        <taxon>Rhabditida</taxon>
        <taxon>Rhabditina</taxon>
        <taxon>Rhabditomorpha</taxon>
        <taxon>Strongyloidea</taxon>
        <taxon>Strongylidae</taxon>
        <taxon>Cylicocyclus</taxon>
    </lineage>
</organism>
<evidence type="ECO:0000313" key="3">
    <source>
        <dbReference type="Proteomes" id="UP001176961"/>
    </source>
</evidence>
<proteinExistence type="predicted"/>
<sequence length="242" mass="27347">MPTSVTLDIKSTAANLRCEECAKTTSAEQPLREKRVLSVYPKASNDSVTHYLLYDAECIPIVEEQLETVQNALGLTEVKHNKYRPDALSAAVVSLRGECIFANHYCLQLYTTYCMPLYIRILLSLHLCSYAFRPKASLSFVHFCIPINPNLKSFCILICCFDANSKFIACFVAQQLYQLRVKDGELVGERVETVAEAWFQDARKKESKAREKHTVNREKDGETRSSTLHSASECESDETLGM</sequence>
<name>A0AA36H9U5_CYLNA</name>
<protein>
    <submittedName>
        <fullName evidence="2">Uncharacterized protein</fullName>
    </submittedName>
</protein>
<feature type="compositionally biased region" description="Basic and acidic residues" evidence="1">
    <location>
        <begin position="203"/>
        <end position="223"/>
    </location>
</feature>
<evidence type="ECO:0000256" key="1">
    <source>
        <dbReference type="SAM" id="MobiDB-lite"/>
    </source>
</evidence>
<dbReference type="AlphaFoldDB" id="A0AA36H9U5"/>
<dbReference type="Proteomes" id="UP001176961">
    <property type="component" value="Unassembled WGS sequence"/>
</dbReference>
<accession>A0AA36H9U5</accession>
<gene>
    <name evidence="2" type="ORF">CYNAS_LOCUS18626</name>
</gene>
<reference evidence="2" key="1">
    <citation type="submission" date="2023-07" db="EMBL/GenBank/DDBJ databases">
        <authorList>
            <consortium name="CYATHOMIX"/>
        </authorList>
    </citation>
    <scope>NUCLEOTIDE SEQUENCE</scope>
    <source>
        <strain evidence="2">N/A</strain>
    </source>
</reference>
<comment type="caution">
    <text evidence="2">The sequence shown here is derived from an EMBL/GenBank/DDBJ whole genome shotgun (WGS) entry which is preliminary data.</text>
</comment>
<keyword evidence="3" id="KW-1185">Reference proteome</keyword>
<evidence type="ECO:0000313" key="2">
    <source>
        <dbReference type="EMBL" id="CAJ0606643.1"/>
    </source>
</evidence>
<dbReference type="EMBL" id="CATQJL010000316">
    <property type="protein sequence ID" value="CAJ0606643.1"/>
    <property type="molecule type" value="Genomic_DNA"/>
</dbReference>